<accession>A0A179ER70</accession>
<evidence type="ECO:0000313" key="4">
    <source>
        <dbReference type="Proteomes" id="UP000321361"/>
    </source>
</evidence>
<reference evidence="1 4" key="2">
    <citation type="submission" date="2019-07" db="EMBL/GenBank/DDBJ databases">
        <title>Whole genome shotgun sequence of Enterococcus thailandicus NBRC 101867.</title>
        <authorList>
            <person name="Hosoyama A."/>
            <person name="Uohara A."/>
            <person name="Ohji S."/>
            <person name="Ichikawa N."/>
        </authorList>
    </citation>
    <scope>NUCLEOTIDE SEQUENCE [LARGE SCALE GENOMIC DNA]</scope>
    <source>
        <strain evidence="1 4">NBRC 101867</strain>
    </source>
</reference>
<dbReference type="InterPro" id="IPR052767">
    <property type="entry name" value="Bact_com_dev_regulator"/>
</dbReference>
<dbReference type="PANTHER" id="PTHR38448:SF1">
    <property type="entry name" value="YLBF FAMILY REGULATOR"/>
    <property type="match status" value="1"/>
</dbReference>
<dbReference type="Gene3D" id="1.20.1500.10">
    <property type="entry name" value="YheA/YmcA-like"/>
    <property type="match status" value="1"/>
</dbReference>
<dbReference type="Proteomes" id="UP000321361">
    <property type="component" value="Unassembled WGS sequence"/>
</dbReference>
<evidence type="ECO:0000313" key="1">
    <source>
        <dbReference type="EMBL" id="GEK37065.1"/>
    </source>
</evidence>
<proteinExistence type="predicted"/>
<evidence type="ECO:0000313" key="3">
    <source>
        <dbReference type="Proteomes" id="UP000078516"/>
    </source>
</evidence>
<name>A0A179ER70_ENTTH</name>
<dbReference type="Proteomes" id="UP000078516">
    <property type="component" value="Unassembled WGS sequence"/>
</dbReference>
<dbReference type="InterPro" id="IPR010368">
    <property type="entry name" value="Com_YlbF"/>
</dbReference>
<dbReference type="Pfam" id="PF06133">
    <property type="entry name" value="Com_YlbF"/>
    <property type="match status" value="1"/>
</dbReference>
<dbReference type="SUPFAM" id="SSF158622">
    <property type="entry name" value="YheA/YmcA-like"/>
    <property type="match status" value="1"/>
</dbReference>
<dbReference type="InterPro" id="IPR023378">
    <property type="entry name" value="YheA/YmcA-like_dom_sf"/>
</dbReference>
<sequence>MAFLENEPEIQETVEQLTKLLSNNEIIIRYKELEEKVHQNNYLKELTEEIKVAQKEAVQFGHYGKVIAEQTAITRANQLTKTFEQHPLVVAYRRQLLEANDLLHHLTGLIQDEINELLEEENDASKNEEHTNDGTISKH</sequence>
<evidence type="ECO:0000313" key="2">
    <source>
        <dbReference type="EMBL" id="OAQ55738.1"/>
    </source>
</evidence>
<dbReference type="RefSeq" id="WP_067483441.1">
    <property type="nucleotide sequence ID" value="NZ_BJUG01000006.1"/>
</dbReference>
<protein>
    <recommendedName>
        <fullName evidence="5">Cell fate regulator YmcA, YheA/YmcA/DUF963 family (Controls sporulation, competence, biofilm development)</fullName>
    </recommendedName>
</protein>
<organism evidence="2 3">
    <name type="scientific">Enterococcus thailandicus</name>
    <dbReference type="NCBI Taxonomy" id="417368"/>
    <lineage>
        <taxon>Bacteria</taxon>
        <taxon>Bacillati</taxon>
        <taxon>Bacillota</taxon>
        <taxon>Bacilli</taxon>
        <taxon>Lactobacillales</taxon>
        <taxon>Enterococcaceae</taxon>
        <taxon>Enterococcus</taxon>
    </lineage>
</organism>
<dbReference type="PANTHER" id="PTHR38448">
    <property type="entry name" value="REGULATORY PROTEIN YLBF-RELATED"/>
    <property type="match status" value="1"/>
</dbReference>
<dbReference type="InterPro" id="IPR016783">
    <property type="entry name" value="Biofilm_formation_YmcA"/>
</dbReference>
<comment type="caution">
    <text evidence="2">The sequence shown here is derived from an EMBL/GenBank/DDBJ whole genome shotgun (WGS) entry which is preliminary data.</text>
</comment>
<dbReference type="KEGG" id="eth:CK496_00685"/>
<evidence type="ECO:0008006" key="5">
    <source>
        <dbReference type="Google" id="ProtNLM"/>
    </source>
</evidence>
<gene>
    <name evidence="2" type="ORF">A6E74_06645</name>
    <name evidence="1" type="ORF">ETH01_13520</name>
</gene>
<dbReference type="PIRSF" id="PIRSF021287">
    <property type="entry name" value="Biofilm_formation_YmcA"/>
    <property type="match status" value="1"/>
</dbReference>
<dbReference type="AlphaFoldDB" id="A0A179ER70"/>
<reference evidence="2 3" key="1">
    <citation type="submission" date="2016-04" db="EMBL/GenBank/DDBJ databases">
        <title>Draft genome of an Enterococcus thailandicus strain isolated from bovine feces.</title>
        <authorList>
            <person name="Beukers A.G."/>
            <person name="Zaheer R."/>
            <person name="Goji N."/>
            <person name="Cook S.R."/>
            <person name="Amoako K."/>
            <person name="Chaves A.V."/>
            <person name="Ward M.P."/>
            <person name="Mcallister T.A."/>
        </authorList>
    </citation>
    <scope>NUCLEOTIDE SEQUENCE [LARGE SCALE GENOMIC DNA]</scope>
    <source>
        <strain evidence="2 3">F0711D 46</strain>
    </source>
</reference>
<dbReference type="EMBL" id="BJUG01000006">
    <property type="protein sequence ID" value="GEK37065.1"/>
    <property type="molecule type" value="Genomic_DNA"/>
</dbReference>
<dbReference type="EMBL" id="LWMN01000012">
    <property type="protein sequence ID" value="OAQ55738.1"/>
    <property type="molecule type" value="Genomic_DNA"/>
</dbReference>
<dbReference type="OrthoDB" id="2167788at2"/>
<keyword evidence="3" id="KW-1185">Reference proteome</keyword>
<dbReference type="GeneID" id="77486148"/>